<proteinExistence type="predicted"/>
<reference evidence="1" key="1">
    <citation type="submission" date="2020-07" db="EMBL/GenBank/DDBJ databases">
        <title>Complete genome sequence of Streptomyces phage Shaeky.</title>
        <authorList>
            <person name="Shodrock S.L."/>
            <person name="Higbee T."/>
            <person name="Clark J.D."/>
            <person name="Hernandez I."/>
            <person name="Liu M."/>
            <person name="Burrowes B."/>
        </authorList>
    </citation>
    <scope>NUCLEOTIDE SEQUENCE</scope>
</reference>
<protein>
    <submittedName>
        <fullName evidence="1">Uncharacterized protein</fullName>
    </submittedName>
</protein>
<evidence type="ECO:0000313" key="2">
    <source>
        <dbReference type="Proteomes" id="UP000663581"/>
    </source>
</evidence>
<dbReference type="EMBL" id="MT701595">
    <property type="protein sequence ID" value="QPB09751.1"/>
    <property type="molecule type" value="Genomic_DNA"/>
</dbReference>
<keyword evidence="2" id="KW-1185">Reference proteome</keyword>
<evidence type="ECO:0000313" key="1">
    <source>
        <dbReference type="EMBL" id="QPB09751.1"/>
    </source>
</evidence>
<name>A0A873WQ07_9CAUD</name>
<dbReference type="Proteomes" id="UP000663581">
    <property type="component" value="Segment"/>
</dbReference>
<sequence length="125" mass="13952">MYADMRFTASITMHIEVSEDGHTWAPSAVAPVSRETVHSCAEFDAVVRAYVNVICTAGAEVEWRKPWFRVVAQGDTTRMILAVMPRRWDGTAYVPTGGDWTVTDLQSTFQIWAARFLTAKLASPL</sequence>
<accession>A0A873WQ07</accession>
<organism evidence="1 2">
    <name type="scientific">Streptomyces phage Shaeky</name>
    <dbReference type="NCBI Taxonomy" id="2767586"/>
    <lineage>
        <taxon>Viruses</taxon>
        <taxon>Duplodnaviria</taxon>
        <taxon>Heunggongvirae</taxon>
        <taxon>Uroviricota</taxon>
        <taxon>Caudoviricetes</taxon>
        <taxon>Colingsworthviridae</taxon>
        <taxon>Shaekyvirus</taxon>
        <taxon>Shaekyvirus shaeky</taxon>
    </lineage>
</organism>
<gene>
    <name evidence="1" type="ORF">CPT_Shaeky_064</name>
</gene>